<feature type="transmembrane region" description="Helical" evidence="6">
    <location>
        <begin position="364"/>
        <end position="388"/>
    </location>
</feature>
<dbReference type="AlphaFoldDB" id="A0A4Q7DUP7"/>
<accession>A0A4Q7DUP7</accession>
<feature type="transmembrane region" description="Helical" evidence="6">
    <location>
        <begin position="312"/>
        <end position="328"/>
    </location>
</feature>
<dbReference type="InterPro" id="IPR051679">
    <property type="entry name" value="DASS-Related_Transporters"/>
</dbReference>
<dbReference type="RefSeq" id="WP_035164846.1">
    <property type="nucleotide sequence ID" value="NZ_BNHW01000055.1"/>
</dbReference>
<feature type="transmembrane region" description="Helical" evidence="6">
    <location>
        <begin position="334"/>
        <end position="352"/>
    </location>
</feature>
<comment type="caution">
    <text evidence="7">The sequence shown here is derived from an EMBL/GenBank/DDBJ whole genome shotgun (WGS) entry which is preliminary data.</text>
</comment>
<sequence length="516" mass="56921">MLFHRSGSKKKKRKHEFPTAYSVIIIVLVLVQLLTFFIPAGNYATVSYDQSAKDFAITMPSGKVKHEPATQKTLDRYKVKIDAKKLIDGTIYKPVAIPDSYQRVNVKKPNFREAVVQFLTSQVQGIADSIDIITFILILGGIIGVVYANGAINSGMQALSEHIKGKQILLIVIVMGLIALGGTTFGLAEETMAFYPMLIPVFLEAGYDTMTVVATIFLGTTLGTLGSTINPFSTVIASNTAGVNFARALPLRIIMLLVSLGAGMLYTIIYAEKVRKDPSKSLVYDQYEESKKKFLAFDSQADKGDFTWRQKLTLLTFVAGFLVMIWGVQNRGWYFTEIAVVFLAVSYLLFLVSGLSEHRFMESFVSGAADLLGVALTVGLARAVSIVMDESHTSDTIMYFFSKQITGMNKLAFVWVLFLIYIVLGFFIQSSSGLAVLSMPIMAPLANIVGVDRASVIDAYNWGQGYIGLIAPVGLILMSLAMVNIGFDRWFKFIWKQLVIQFVICLIFLGIGLLVY</sequence>
<feature type="transmembrane region" description="Helical" evidence="6">
    <location>
        <begin position="168"/>
        <end position="188"/>
    </location>
</feature>
<dbReference type="InterPro" id="IPR018385">
    <property type="entry name" value="C4_dicarb_anaerob_car-like"/>
</dbReference>
<feature type="transmembrane region" description="Helical" evidence="6">
    <location>
        <begin position="463"/>
        <end position="486"/>
    </location>
</feature>
<comment type="subcellular location">
    <subcellularLocation>
        <location evidence="1">Cell membrane</location>
        <topology evidence="1">Multi-pass membrane protein</topology>
    </subcellularLocation>
</comment>
<dbReference type="EMBL" id="SETJ01000030">
    <property type="protein sequence ID" value="RZM16694.1"/>
    <property type="molecule type" value="Genomic_DNA"/>
</dbReference>
<evidence type="ECO:0000256" key="2">
    <source>
        <dbReference type="ARBA" id="ARBA00022475"/>
    </source>
</evidence>
<evidence type="ECO:0000256" key="4">
    <source>
        <dbReference type="ARBA" id="ARBA00022989"/>
    </source>
</evidence>
<gene>
    <name evidence="7" type="ORF">LDELB18P1_0820</name>
</gene>
<feature type="transmembrane region" description="Helical" evidence="6">
    <location>
        <begin position="408"/>
        <end position="427"/>
    </location>
</feature>
<protein>
    <submittedName>
        <fullName evidence="7">MFS superfamily major facilitator transporter</fullName>
    </submittedName>
</protein>
<evidence type="ECO:0000256" key="3">
    <source>
        <dbReference type="ARBA" id="ARBA00022692"/>
    </source>
</evidence>
<keyword evidence="4 6" id="KW-1133">Transmembrane helix</keyword>
<dbReference type="Pfam" id="PF03606">
    <property type="entry name" value="DcuC"/>
    <property type="match status" value="1"/>
</dbReference>
<dbReference type="PANTHER" id="PTHR43652">
    <property type="entry name" value="BASIC AMINO ACID ANTIPORTER YFCC-RELATED"/>
    <property type="match status" value="1"/>
</dbReference>
<dbReference type="PANTHER" id="PTHR43652:SF6">
    <property type="entry name" value="ARGININE REPRESSOR"/>
    <property type="match status" value="1"/>
</dbReference>
<feature type="transmembrane region" description="Helical" evidence="6">
    <location>
        <begin position="498"/>
        <end position="515"/>
    </location>
</feature>
<keyword evidence="3 6" id="KW-0812">Transmembrane</keyword>
<feature type="transmembrane region" description="Helical" evidence="6">
    <location>
        <begin position="20"/>
        <end position="38"/>
    </location>
</feature>
<evidence type="ECO:0000313" key="8">
    <source>
        <dbReference type="Proteomes" id="UP000292818"/>
    </source>
</evidence>
<organism evidence="7 8">
    <name type="scientific">Lactobacillus delbrueckii</name>
    <dbReference type="NCBI Taxonomy" id="1584"/>
    <lineage>
        <taxon>Bacteria</taxon>
        <taxon>Bacillati</taxon>
        <taxon>Bacillota</taxon>
        <taxon>Bacilli</taxon>
        <taxon>Lactobacillales</taxon>
        <taxon>Lactobacillaceae</taxon>
        <taxon>Lactobacillus</taxon>
    </lineage>
</organism>
<reference evidence="7 8" key="1">
    <citation type="submission" date="2019-01" db="EMBL/GenBank/DDBJ databases">
        <title>Colonization of the human gut by bovine bacteria present in Parmesan cheese.</title>
        <authorList>
            <person name="Lugli G.A."/>
            <person name="Milani C."/>
        </authorList>
    </citation>
    <scope>NUCLEOTIDE SEQUENCE [LARGE SCALE GENOMIC DNA]</scope>
    <source>
        <strain evidence="7 8">LDELB18P1</strain>
    </source>
</reference>
<keyword evidence="5 6" id="KW-0472">Membrane</keyword>
<evidence type="ECO:0000256" key="5">
    <source>
        <dbReference type="ARBA" id="ARBA00023136"/>
    </source>
</evidence>
<dbReference type="GO" id="GO:0005886">
    <property type="term" value="C:plasma membrane"/>
    <property type="evidence" value="ECO:0007669"/>
    <property type="project" value="UniProtKB-SubCell"/>
</dbReference>
<keyword evidence="2" id="KW-1003">Cell membrane</keyword>
<proteinExistence type="predicted"/>
<feature type="transmembrane region" description="Helical" evidence="6">
    <location>
        <begin position="129"/>
        <end position="148"/>
    </location>
</feature>
<feature type="transmembrane region" description="Helical" evidence="6">
    <location>
        <begin position="253"/>
        <end position="271"/>
    </location>
</feature>
<evidence type="ECO:0000256" key="6">
    <source>
        <dbReference type="SAM" id="Phobius"/>
    </source>
</evidence>
<evidence type="ECO:0000313" key="7">
    <source>
        <dbReference type="EMBL" id="RZM16694.1"/>
    </source>
</evidence>
<evidence type="ECO:0000256" key="1">
    <source>
        <dbReference type="ARBA" id="ARBA00004651"/>
    </source>
</evidence>
<dbReference type="Proteomes" id="UP000292818">
    <property type="component" value="Unassembled WGS sequence"/>
</dbReference>
<name>A0A4Q7DUP7_9LACO</name>